<proteinExistence type="predicted"/>
<dbReference type="InParanoid" id="A0A517SFC6"/>
<keyword evidence="2" id="KW-1185">Reference proteome</keyword>
<dbReference type="EMBL" id="CP036271">
    <property type="protein sequence ID" value="QDT54790.1"/>
    <property type="molecule type" value="Genomic_DNA"/>
</dbReference>
<dbReference type="KEGG" id="ccos:Pan44_28280"/>
<dbReference type="AlphaFoldDB" id="A0A517SFC6"/>
<protein>
    <recommendedName>
        <fullName evidence="3">HTH iclR-type domain-containing protein</fullName>
    </recommendedName>
</protein>
<evidence type="ECO:0000313" key="2">
    <source>
        <dbReference type="Proteomes" id="UP000315700"/>
    </source>
</evidence>
<evidence type="ECO:0008006" key="3">
    <source>
        <dbReference type="Google" id="ProtNLM"/>
    </source>
</evidence>
<evidence type="ECO:0000313" key="1">
    <source>
        <dbReference type="EMBL" id="QDT54790.1"/>
    </source>
</evidence>
<name>A0A517SFC6_9PLAN</name>
<accession>A0A517SFC6</accession>
<sequence length="81" mass="8376">MNEEAMVSEVVEAVKSGAATSRAEIAAGLGFSGPTASRLIGLAIRSKRLKLAGRDRFNSPTYEVVQGQPSAACHELAGACI</sequence>
<gene>
    <name evidence="1" type="ORF">Pan44_28280</name>
</gene>
<reference evidence="1 2" key="1">
    <citation type="submission" date="2019-02" db="EMBL/GenBank/DDBJ databases">
        <title>Deep-cultivation of Planctomycetes and their phenomic and genomic characterization uncovers novel biology.</title>
        <authorList>
            <person name="Wiegand S."/>
            <person name="Jogler M."/>
            <person name="Boedeker C."/>
            <person name="Pinto D."/>
            <person name="Vollmers J."/>
            <person name="Rivas-Marin E."/>
            <person name="Kohn T."/>
            <person name="Peeters S.H."/>
            <person name="Heuer A."/>
            <person name="Rast P."/>
            <person name="Oberbeckmann S."/>
            <person name="Bunk B."/>
            <person name="Jeske O."/>
            <person name="Meyerdierks A."/>
            <person name="Storesund J.E."/>
            <person name="Kallscheuer N."/>
            <person name="Luecker S."/>
            <person name="Lage O.M."/>
            <person name="Pohl T."/>
            <person name="Merkel B.J."/>
            <person name="Hornburger P."/>
            <person name="Mueller R.-W."/>
            <person name="Bruemmer F."/>
            <person name="Labrenz M."/>
            <person name="Spormann A.M."/>
            <person name="Op den Camp H."/>
            <person name="Overmann J."/>
            <person name="Amann R."/>
            <person name="Jetten M.S.M."/>
            <person name="Mascher T."/>
            <person name="Medema M.H."/>
            <person name="Devos D.P."/>
            <person name="Kaster A.-K."/>
            <person name="Ovreas L."/>
            <person name="Rohde M."/>
            <person name="Galperin M.Y."/>
            <person name="Jogler C."/>
        </authorList>
    </citation>
    <scope>NUCLEOTIDE SEQUENCE [LARGE SCALE GENOMIC DNA]</scope>
    <source>
        <strain evidence="1 2">Pan44</strain>
    </source>
</reference>
<dbReference type="Proteomes" id="UP000315700">
    <property type="component" value="Chromosome"/>
</dbReference>
<organism evidence="1 2">
    <name type="scientific">Caulifigura coniformis</name>
    <dbReference type="NCBI Taxonomy" id="2527983"/>
    <lineage>
        <taxon>Bacteria</taxon>
        <taxon>Pseudomonadati</taxon>
        <taxon>Planctomycetota</taxon>
        <taxon>Planctomycetia</taxon>
        <taxon>Planctomycetales</taxon>
        <taxon>Planctomycetaceae</taxon>
        <taxon>Caulifigura</taxon>
    </lineage>
</organism>